<dbReference type="PANTHER" id="PTHR40691">
    <property type="entry name" value="(NA+)-NQR MATURATION NQRM"/>
    <property type="match status" value="1"/>
</dbReference>
<dbReference type="Proteomes" id="UP001432180">
    <property type="component" value="Chromosome"/>
</dbReference>
<dbReference type="EMBL" id="CP121472">
    <property type="protein sequence ID" value="WPL19499.1"/>
    <property type="molecule type" value="Genomic_DNA"/>
</dbReference>
<sequence length="74" mass="7635">MIELLFALGIFLLAFLGMAIGVLRGGRGITGSCGGLAHLPGITSDCNGACRAGGGCQRDRIETESKTQQECPSH</sequence>
<reference evidence="1 2" key="1">
    <citation type="journal article" date="2023" name="Microorganisms">
        <title>Thiorhodovibrio frisius and Trv. litoralis spp. nov., Two Novel Members from a Clade of Fastidious Purple Sulfur Bacteria That Exhibit Unique Red-Shifted Light-Harvesting Capabilities.</title>
        <authorList>
            <person name="Methner A."/>
            <person name="Kuzyk S.B."/>
            <person name="Petersen J."/>
            <person name="Bauer S."/>
            <person name="Brinkmann H."/>
            <person name="Sichau K."/>
            <person name="Wanner G."/>
            <person name="Wolf J."/>
            <person name="Neumann-Schaal M."/>
            <person name="Henke P."/>
            <person name="Tank M."/>
            <person name="Sproer C."/>
            <person name="Bunk B."/>
            <person name="Overmann J."/>
        </authorList>
    </citation>
    <scope>NUCLEOTIDE SEQUENCE [LARGE SCALE GENOMIC DNA]</scope>
    <source>
        <strain evidence="1 2">DSM 6702</strain>
    </source>
</reference>
<accession>A0ABZ0SGR1</accession>
<gene>
    <name evidence="1" type="ORF">Thiowin_04630</name>
</gene>
<keyword evidence="2" id="KW-1185">Reference proteome</keyword>
<evidence type="ECO:0000313" key="2">
    <source>
        <dbReference type="Proteomes" id="UP001432180"/>
    </source>
</evidence>
<dbReference type="RefSeq" id="WP_328985239.1">
    <property type="nucleotide sequence ID" value="NZ_CP121472.1"/>
</dbReference>
<proteinExistence type="predicted"/>
<name>A0ABZ0SGR1_9GAMM</name>
<dbReference type="InterPro" id="IPR007495">
    <property type="entry name" value="NqrM"/>
</dbReference>
<dbReference type="PANTHER" id="PTHR40691:SF3">
    <property type="entry name" value="(NA+)-NQR MATURATION NQRM"/>
    <property type="match status" value="1"/>
</dbReference>
<organism evidence="1 2">
    <name type="scientific">Thiorhodovibrio winogradskyi</name>
    <dbReference type="NCBI Taxonomy" id="77007"/>
    <lineage>
        <taxon>Bacteria</taxon>
        <taxon>Pseudomonadati</taxon>
        <taxon>Pseudomonadota</taxon>
        <taxon>Gammaproteobacteria</taxon>
        <taxon>Chromatiales</taxon>
        <taxon>Chromatiaceae</taxon>
        <taxon>Thiorhodovibrio</taxon>
    </lineage>
</organism>
<evidence type="ECO:0008006" key="3">
    <source>
        <dbReference type="Google" id="ProtNLM"/>
    </source>
</evidence>
<evidence type="ECO:0000313" key="1">
    <source>
        <dbReference type="EMBL" id="WPL19499.1"/>
    </source>
</evidence>
<protein>
    <recommendedName>
        <fullName evidence="3">(Na+)-NQR maturation NqrM</fullName>
    </recommendedName>
</protein>